<comment type="caution">
    <text evidence="5">The sequence shown here is derived from an EMBL/GenBank/DDBJ whole genome shotgun (WGS) entry which is preliminary data.</text>
</comment>
<proteinExistence type="inferred from homology"/>
<dbReference type="SUPFAM" id="SSF56349">
    <property type="entry name" value="DNA breaking-rejoining enzymes"/>
    <property type="match status" value="1"/>
</dbReference>
<comment type="similarity">
    <text evidence="1">Belongs to the 'phage' integrase family.</text>
</comment>
<dbReference type="Pfam" id="PF00589">
    <property type="entry name" value="Phage_integrase"/>
    <property type="match status" value="1"/>
</dbReference>
<reference evidence="5 6" key="1">
    <citation type="submission" date="2015-11" db="EMBL/GenBank/DDBJ databases">
        <title>Genomic analysis of 38 Legionella species identifies large and diverse effector repertoires.</title>
        <authorList>
            <person name="Burstein D."/>
            <person name="Amaro F."/>
            <person name="Zusman T."/>
            <person name="Lifshitz Z."/>
            <person name="Cohen O."/>
            <person name="Gilbert J.A."/>
            <person name="Pupko T."/>
            <person name="Shuman H.A."/>
            <person name="Segal G."/>
        </authorList>
    </citation>
    <scope>NUCLEOTIDE SEQUENCE [LARGE SCALE GENOMIC DNA]</scope>
    <source>
        <strain evidence="5 6">ATCC 51914</strain>
    </source>
</reference>
<feature type="domain" description="Tyr recombinase" evidence="4">
    <location>
        <begin position="1"/>
        <end position="110"/>
    </location>
</feature>
<evidence type="ECO:0000256" key="3">
    <source>
        <dbReference type="ARBA" id="ARBA00023172"/>
    </source>
</evidence>
<dbReference type="STRING" id="66969.Lwal_2870"/>
<gene>
    <name evidence="5" type="ORF">Lwal_2870</name>
</gene>
<evidence type="ECO:0000256" key="1">
    <source>
        <dbReference type="ARBA" id="ARBA00008857"/>
    </source>
</evidence>
<evidence type="ECO:0000313" key="6">
    <source>
        <dbReference type="Proteomes" id="UP000054729"/>
    </source>
</evidence>
<keyword evidence="3" id="KW-0233">DNA recombination</keyword>
<evidence type="ECO:0000259" key="4">
    <source>
        <dbReference type="PROSITE" id="PS51898"/>
    </source>
</evidence>
<accession>A0A0W1A0F7</accession>
<dbReference type="AlphaFoldDB" id="A0A0W1A0F7"/>
<protein>
    <submittedName>
        <fullName evidence="5">Phage-related integrase</fullName>
    </submittedName>
</protein>
<evidence type="ECO:0000256" key="2">
    <source>
        <dbReference type="ARBA" id="ARBA00022908"/>
    </source>
</evidence>
<name>A0A0W1A0F7_9GAMM</name>
<dbReference type="EMBL" id="LNZB01000060">
    <property type="protein sequence ID" value="KTD74829.1"/>
    <property type="molecule type" value="Genomic_DNA"/>
</dbReference>
<dbReference type="GO" id="GO:0015074">
    <property type="term" value="P:DNA integration"/>
    <property type="evidence" value="ECO:0007669"/>
    <property type="project" value="UniProtKB-KW"/>
</dbReference>
<organism evidence="5 6">
    <name type="scientific">Legionella waltersii</name>
    <dbReference type="NCBI Taxonomy" id="66969"/>
    <lineage>
        <taxon>Bacteria</taxon>
        <taxon>Pseudomonadati</taxon>
        <taxon>Pseudomonadota</taxon>
        <taxon>Gammaproteobacteria</taxon>
        <taxon>Legionellales</taxon>
        <taxon>Legionellaceae</taxon>
        <taxon>Legionella</taxon>
    </lineage>
</organism>
<dbReference type="InterPro" id="IPR013762">
    <property type="entry name" value="Integrase-like_cat_sf"/>
</dbReference>
<dbReference type="PANTHER" id="PTHR30629:SF2">
    <property type="entry name" value="PROPHAGE INTEGRASE INTS-RELATED"/>
    <property type="match status" value="1"/>
</dbReference>
<dbReference type="Gene3D" id="1.10.443.10">
    <property type="entry name" value="Intergrase catalytic core"/>
    <property type="match status" value="1"/>
</dbReference>
<dbReference type="PATRIC" id="fig|66969.6.peg.3118"/>
<dbReference type="InterPro" id="IPR011010">
    <property type="entry name" value="DNA_brk_join_enz"/>
</dbReference>
<evidence type="ECO:0000313" key="5">
    <source>
        <dbReference type="EMBL" id="KTD74829.1"/>
    </source>
</evidence>
<dbReference type="InterPro" id="IPR002104">
    <property type="entry name" value="Integrase_catalytic"/>
</dbReference>
<dbReference type="InterPro" id="IPR050808">
    <property type="entry name" value="Phage_Integrase"/>
</dbReference>
<dbReference type="PANTHER" id="PTHR30629">
    <property type="entry name" value="PROPHAGE INTEGRASE"/>
    <property type="match status" value="1"/>
</dbReference>
<sequence length="143" mass="16586">MRIHLTELTKKVLRELKAHSNSEYVITGADDQNILSDRAMPRAVIRIQSRVGIPHWTAHDLRRTFATQLGEALHVDPVVIEKCLGHKMPKIMATYNKNEMLPQRKEALERWNQQIESFSHDKSDVAWMKQREIQEPMSAANSF</sequence>
<dbReference type="GO" id="GO:0006310">
    <property type="term" value="P:DNA recombination"/>
    <property type="evidence" value="ECO:0007669"/>
    <property type="project" value="UniProtKB-KW"/>
</dbReference>
<dbReference type="Proteomes" id="UP000054729">
    <property type="component" value="Unassembled WGS sequence"/>
</dbReference>
<keyword evidence="6" id="KW-1185">Reference proteome</keyword>
<dbReference type="PROSITE" id="PS51898">
    <property type="entry name" value="TYR_RECOMBINASE"/>
    <property type="match status" value="1"/>
</dbReference>
<keyword evidence="2" id="KW-0229">DNA integration</keyword>
<dbReference type="GO" id="GO:0003677">
    <property type="term" value="F:DNA binding"/>
    <property type="evidence" value="ECO:0007669"/>
    <property type="project" value="InterPro"/>
</dbReference>